<gene>
    <name evidence="5" type="ORF">BCR36DRAFT_415140</name>
</gene>
<accession>A0A1Y1V097</accession>
<dbReference type="Proteomes" id="UP000193719">
    <property type="component" value="Unassembled WGS sequence"/>
</dbReference>
<keyword evidence="6" id="KW-1185">Reference proteome</keyword>
<evidence type="ECO:0000313" key="5">
    <source>
        <dbReference type="EMBL" id="ORX44382.1"/>
    </source>
</evidence>
<dbReference type="PROSITE" id="PS51186">
    <property type="entry name" value="GNAT"/>
    <property type="match status" value="1"/>
</dbReference>
<proteinExistence type="inferred from homology"/>
<reference evidence="5 6" key="2">
    <citation type="submission" date="2016-08" db="EMBL/GenBank/DDBJ databases">
        <title>Pervasive Adenine N6-methylation of Active Genes in Fungi.</title>
        <authorList>
            <consortium name="DOE Joint Genome Institute"/>
            <person name="Mondo S.J."/>
            <person name="Dannebaum R.O."/>
            <person name="Kuo R.C."/>
            <person name="Labutti K."/>
            <person name="Haridas S."/>
            <person name="Kuo A."/>
            <person name="Salamov A."/>
            <person name="Ahrendt S.R."/>
            <person name="Lipzen A."/>
            <person name="Sullivan W."/>
            <person name="Andreopoulos W.B."/>
            <person name="Clum A."/>
            <person name="Lindquist E."/>
            <person name="Daum C."/>
            <person name="Ramamoorthy G.K."/>
            <person name="Gryganskyi A."/>
            <person name="Culley D."/>
            <person name="Magnuson J.K."/>
            <person name="James T.Y."/>
            <person name="O'Malley M.A."/>
            <person name="Stajich J.E."/>
            <person name="Spatafora J.W."/>
            <person name="Visel A."/>
            <person name="Grigoriev I.V."/>
        </authorList>
    </citation>
    <scope>NUCLEOTIDE SEQUENCE [LARGE SCALE GENOMIC DNA]</scope>
    <source>
        <strain evidence="6">finn</strain>
    </source>
</reference>
<sequence>MIEKIEINEENRINEKETSINNENNAKSEKLQEKNKHILTISPQIKLVEIKPQAAPFLFRLINENRYIMSEHIPYFQRIQGINDVIDFIKAKYEKVIETDYIFSLLTNKNAIKEKQAFSSKNNVNINNSSERNFLYFINYEKIPIGVIGLLNIDWYNRIGELHFWIAVRFQKKGFMSQVLPKMLDFLFYDVRLNRIIVKLRSTNSAGKMILKKFGFMLEGIERQSFYYIPENEIENGEGNVNKIKKQFAQIRHHRSKKNDITGKYYDMCVYSLISQDYV</sequence>
<dbReference type="InterPro" id="IPR000182">
    <property type="entry name" value="GNAT_dom"/>
</dbReference>
<dbReference type="PANTHER" id="PTHR43792:SF8">
    <property type="entry name" value="[RIBOSOMAL PROTEIN US5]-ALANINE N-ACETYLTRANSFERASE"/>
    <property type="match status" value="1"/>
</dbReference>
<feature type="domain" description="N-acetyltransferase" evidence="4">
    <location>
        <begin position="91"/>
        <end position="235"/>
    </location>
</feature>
<dbReference type="GO" id="GO:0016747">
    <property type="term" value="F:acyltransferase activity, transferring groups other than amino-acyl groups"/>
    <property type="evidence" value="ECO:0007669"/>
    <property type="project" value="InterPro"/>
</dbReference>
<dbReference type="OrthoDB" id="630895at2759"/>
<comment type="similarity">
    <text evidence="3">Belongs to the acetyltransferase family. RimJ subfamily.</text>
</comment>
<dbReference type="PANTHER" id="PTHR43792">
    <property type="entry name" value="GNAT FAMILY, PUTATIVE (AFU_ORTHOLOGUE AFUA_3G00765)-RELATED-RELATED"/>
    <property type="match status" value="1"/>
</dbReference>
<dbReference type="Gene3D" id="3.40.630.30">
    <property type="match status" value="1"/>
</dbReference>
<dbReference type="InterPro" id="IPR051531">
    <property type="entry name" value="N-acetyltransferase"/>
</dbReference>
<dbReference type="Pfam" id="PF13302">
    <property type="entry name" value="Acetyltransf_3"/>
    <property type="match status" value="1"/>
</dbReference>
<dbReference type="STRING" id="1754191.A0A1Y1V097"/>
<comment type="caution">
    <text evidence="5">The sequence shown here is derived from an EMBL/GenBank/DDBJ whole genome shotgun (WGS) entry which is preliminary data.</text>
</comment>
<keyword evidence="1 5" id="KW-0808">Transferase</keyword>
<dbReference type="InterPro" id="IPR016181">
    <property type="entry name" value="Acyl_CoA_acyltransferase"/>
</dbReference>
<evidence type="ECO:0000259" key="4">
    <source>
        <dbReference type="PROSITE" id="PS51186"/>
    </source>
</evidence>
<evidence type="ECO:0000256" key="1">
    <source>
        <dbReference type="ARBA" id="ARBA00022679"/>
    </source>
</evidence>
<evidence type="ECO:0000313" key="6">
    <source>
        <dbReference type="Proteomes" id="UP000193719"/>
    </source>
</evidence>
<reference evidence="5 6" key="1">
    <citation type="submission" date="2016-08" db="EMBL/GenBank/DDBJ databases">
        <title>Genomes of anaerobic fungi encode conserved fungal cellulosomes for biomass hydrolysis.</title>
        <authorList>
            <consortium name="DOE Joint Genome Institute"/>
            <person name="Haitjema C.H."/>
            <person name="Gilmore S.P."/>
            <person name="Henske J.K."/>
            <person name="Solomon K.V."/>
            <person name="De Groot R."/>
            <person name="Kuo A."/>
            <person name="Mondo S.J."/>
            <person name="Salamov A.A."/>
            <person name="Labutti K."/>
            <person name="Zhao Z."/>
            <person name="Chiniquy J."/>
            <person name="Barry K."/>
            <person name="Brewer H.M."/>
            <person name="Purvine S.O."/>
            <person name="Wright A.T."/>
            <person name="Boxma B."/>
            <person name="Van Alen T."/>
            <person name="Hackstein J.H."/>
            <person name="Baker S.E."/>
            <person name="Grigoriev I.V."/>
            <person name="O'Malley M.A."/>
        </authorList>
    </citation>
    <scope>NUCLEOTIDE SEQUENCE [LARGE SCALE GENOMIC DNA]</scope>
    <source>
        <strain evidence="6">finn</strain>
    </source>
</reference>
<dbReference type="EMBL" id="MCFH01000046">
    <property type="protein sequence ID" value="ORX44382.1"/>
    <property type="molecule type" value="Genomic_DNA"/>
</dbReference>
<dbReference type="AlphaFoldDB" id="A0A1Y1V097"/>
<keyword evidence="2 5" id="KW-0012">Acyltransferase</keyword>
<name>A0A1Y1V097_9FUNG</name>
<dbReference type="SUPFAM" id="SSF55729">
    <property type="entry name" value="Acyl-CoA N-acyltransferases (Nat)"/>
    <property type="match status" value="1"/>
</dbReference>
<organism evidence="5 6">
    <name type="scientific">Piromyces finnis</name>
    <dbReference type="NCBI Taxonomy" id="1754191"/>
    <lineage>
        <taxon>Eukaryota</taxon>
        <taxon>Fungi</taxon>
        <taxon>Fungi incertae sedis</taxon>
        <taxon>Chytridiomycota</taxon>
        <taxon>Chytridiomycota incertae sedis</taxon>
        <taxon>Neocallimastigomycetes</taxon>
        <taxon>Neocallimastigales</taxon>
        <taxon>Neocallimastigaceae</taxon>
        <taxon>Piromyces</taxon>
    </lineage>
</organism>
<protein>
    <submittedName>
        <fullName evidence="5">Acyl-CoA N-acyltransferase</fullName>
    </submittedName>
</protein>
<evidence type="ECO:0000256" key="3">
    <source>
        <dbReference type="ARBA" id="ARBA00038502"/>
    </source>
</evidence>
<evidence type="ECO:0000256" key="2">
    <source>
        <dbReference type="ARBA" id="ARBA00023315"/>
    </source>
</evidence>